<dbReference type="EMBL" id="UYRT01016362">
    <property type="protein sequence ID" value="VDK55936.1"/>
    <property type="molecule type" value="Genomic_DNA"/>
</dbReference>
<accession>A0A183DDF5</accession>
<name>A0A183DDF5_9BILA</name>
<sequence>MMPEQSSTLRLLLLSLSSFISVLAIPIDNGVEGDPEIECGATAVSINFNTRNPFEGHVFVKGLYDHEECRSDSGGRQVRLTYLLI</sequence>
<dbReference type="PANTHER" id="PTHR22907">
    <property type="entry name" value="GH04558P"/>
    <property type="match status" value="1"/>
</dbReference>
<evidence type="ECO:0000256" key="2">
    <source>
        <dbReference type="SAM" id="SignalP"/>
    </source>
</evidence>
<dbReference type="WBParaSite" id="GPUH_0000675501-mRNA-1">
    <property type="protein sequence ID" value="GPUH_0000675501-mRNA-1"/>
    <property type="gene ID" value="GPUH_0000675501"/>
</dbReference>
<reference evidence="6" key="1">
    <citation type="submission" date="2016-06" db="UniProtKB">
        <authorList>
            <consortium name="WormBaseParasite"/>
        </authorList>
    </citation>
    <scope>IDENTIFICATION</scope>
</reference>
<feature type="chain" id="PRO_5043138683" evidence="2">
    <location>
        <begin position="25"/>
        <end position="85"/>
    </location>
</feature>
<dbReference type="InterPro" id="IPR056953">
    <property type="entry name" value="CUT_N"/>
</dbReference>
<evidence type="ECO:0000259" key="3">
    <source>
        <dbReference type="Pfam" id="PF25057"/>
    </source>
</evidence>
<evidence type="ECO:0000313" key="6">
    <source>
        <dbReference type="WBParaSite" id="GPUH_0000675501-mRNA-1"/>
    </source>
</evidence>
<protein>
    <submittedName>
        <fullName evidence="6">ZP domain-containing protein</fullName>
    </submittedName>
</protein>
<dbReference type="AlphaFoldDB" id="A0A183DDF5"/>
<keyword evidence="1 2" id="KW-0732">Signal</keyword>
<feature type="domain" description="Cuticlin N-terminal" evidence="3">
    <location>
        <begin position="33"/>
        <end position="74"/>
    </location>
</feature>
<gene>
    <name evidence="4" type="ORF">GPUH_LOCUS6746</name>
</gene>
<evidence type="ECO:0000313" key="5">
    <source>
        <dbReference type="Proteomes" id="UP000271098"/>
    </source>
</evidence>
<organism evidence="6">
    <name type="scientific">Gongylonema pulchrum</name>
    <dbReference type="NCBI Taxonomy" id="637853"/>
    <lineage>
        <taxon>Eukaryota</taxon>
        <taxon>Metazoa</taxon>
        <taxon>Ecdysozoa</taxon>
        <taxon>Nematoda</taxon>
        <taxon>Chromadorea</taxon>
        <taxon>Rhabditida</taxon>
        <taxon>Spirurina</taxon>
        <taxon>Spiruromorpha</taxon>
        <taxon>Spiruroidea</taxon>
        <taxon>Gongylonematidae</taxon>
        <taxon>Gongylonema</taxon>
    </lineage>
</organism>
<dbReference type="Proteomes" id="UP000271098">
    <property type="component" value="Unassembled WGS sequence"/>
</dbReference>
<keyword evidence="5" id="KW-1185">Reference proteome</keyword>
<dbReference type="PANTHER" id="PTHR22907:SF51">
    <property type="entry name" value="CUTICLIN-1"/>
    <property type="match status" value="1"/>
</dbReference>
<dbReference type="InterPro" id="IPR051962">
    <property type="entry name" value="Cuticlin"/>
</dbReference>
<evidence type="ECO:0000313" key="4">
    <source>
        <dbReference type="EMBL" id="VDK55936.1"/>
    </source>
</evidence>
<evidence type="ECO:0000256" key="1">
    <source>
        <dbReference type="ARBA" id="ARBA00022729"/>
    </source>
</evidence>
<reference evidence="4 5" key="2">
    <citation type="submission" date="2018-11" db="EMBL/GenBank/DDBJ databases">
        <authorList>
            <consortium name="Pathogen Informatics"/>
        </authorList>
    </citation>
    <scope>NUCLEOTIDE SEQUENCE [LARGE SCALE GENOMIC DNA]</scope>
</reference>
<dbReference type="Pfam" id="PF25057">
    <property type="entry name" value="CUT_N"/>
    <property type="match status" value="1"/>
</dbReference>
<feature type="signal peptide" evidence="2">
    <location>
        <begin position="1"/>
        <end position="24"/>
    </location>
</feature>
<dbReference type="OrthoDB" id="5864164at2759"/>
<proteinExistence type="predicted"/>